<dbReference type="PROSITE" id="PS51778">
    <property type="entry name" value="VAST"/>
    <property type="match status" value="1"/>
</dbReference>
<dbReference type="EMBL" id="JASDAP010000021">
    <property type="protein sequence ID" value="KAK1884892.1"/>
    <property type="molecule type" value="Genomic_DNA"/>
</dbReference>
<feature type="region of interest" description="Disordered" evidence="6">
    <location>
        <begin position="1"/>
        <end position="36"/>
    </location>
</feature>
<evidence type="ECO:0000256" key="4">
    <source>
        <dbReference type="ARBA" id="ARBA00023136"/>
    </source>
</evidence>
<dbReference type="GO" id="GO:0019706">
    <property type="term" value="F:protein-cysteine S-palmitoyltransferase activity"/>
    <property type="evidence" value="ECO:0007669"/>
    <property type="project" value="UniProtKB-EC"/>
</dbReference>
<dbReference type="Proteomes" id="UP001228049">
    <property type="component" value="Unassembled WGS sequence"/>
</dbReference>
<feature type="transmembrane region" description="Helical" evidence="5">
    <location>
        <begin position="734"/>
        <end position="756"/>
    </location>
</feature>
<dbReference type="InterPro" id="IPR031968">
    <property type="entry name" value="VASt"/>
</dbReference>
<keyword evidence="5" id="KW-0012">Acyltransferase</keyword>
<evidence type="ECO:0000256" key="5">
    <source>
        <dbReference type="RuleBase" id="RU079119"/>
    </source>
</evidence>
<dbReference type="GO" id="GO:0015485">
    <property type="term" value="F:cholesterol binding"/>
    <property type="evidence" value="ECO:0007669"/>
    <property type="project" value="TreeGrafter"/>
</dbReference>
<feature type="compositionally biased region" description="Gly residues" evidence="6">
    <location>
        <begin position="262"/>
        <end position="271"/>
    </location>
</feature>
<dbReference type="InterPro" id="IPR051482">
    <property type="entry name" value="Cholesterol_transport"/>
</dbReference>
<comment type="domain">
    <text evidence="5">The DHHC domain is required for palmitoyltransferase activity.</text>
</comment>
<accession>A0AAD9BIY2</accession>
<reference evidence="8" key="1">
    <citation type="submission" date="2023-04" db="EMBL/GenBank/DDBJ databases">
        <title>Chromosome-level genome of Chaenocephalus aceratus.</title>
        <authorList>
            <person name="Park H."/>
        </authorList>
    </citation>
    <scope>NUCLEOTIDE SEQUENCE</scope>
    <source>
        <strain evidence="8">DE</strain>
        <tissue evidence="8">Muscle</tissue>
    </source>
</reference>
<feature type="domain" description="VASt" evidence="7">
    <location>
        <begin position="90"/>
        <end position="261"/>
    </location>
</feature>
<evidence type="ECO:0000313" key="9">
    <source>
        <dbReference type="Proteomes" id="UP001228049"/>
    </source>
</evidence>
<name>A0AAD9BIY2_DISEL</name>
<dbReference type="GO" id="GO:0140268">
    <property type="term" value="C:endoplasmic reticulum-plasma membrane contact site"/>
    <property type="evidence" value="ECO:0007669"/>
    <property type="project" value="TreeGrafter"/>
</dbReference>
<comment type="similarity">
    <text evidence="5">Belongs to the DHHC palmitoyltransferase family.</text>
</comment>
<dbReference type="GO" id="GO:0120020">
    <property type="term" value="F:cholesterol transfer activity"/>
    <property type="evidence" value="ECO:0007669"/>
    <property type="project" value="TreeGrafter"/>
</dbReference>
<evidence type="ECO:0000256" key="3">
    <source>
        <dbReference type="ARBA" id="ARBA00022989"/>
    </source>
</evidence>
<dbReference type="Pfam" id="PF16016">
    <property type="entry name" value="VASt"/>
    <property type="match status" value="1"/>
</dbReference>
<comment type="subcellular location">
    <subcellularLocation>
        <location evidence="1">Membrane</location>
        <topology evidence="1">Multi-pass membrane protein</topology>
    </subcellularLocation>
</comment>
<feature type="region of interest" description="Disordered" evidence="6">
    <location>
        <begin position="260"/>
        <end position="312"/>
    </location>
</feature>
<evidence type="ECO:0000259" key="7">
    <source>
        <dbReference type="PROSITE" id="PS51778"/>
    </source>
</evidence>
<sequence length="867" mass="98347">MENGPLEASTPPGDDFPSPLGSHNSPNMEDARSPPLSGAVRLPCWTASPQNGFPSDRRFLLTSTPTRTTRPSRAAQKRMRMERVVTSEVQGRLFINKVFHISANKMFELLFTDSSFIRRFMIVRKTTNASCTAWQKDASGHMKRCLNYTISISNPLIGKFSTATENQTLYKESRDGQYYLLDSEVYTHDVPYHDYFYTQNRYYIISNSKRKCRLRVYTDVKYKKQPWGLVKSFITKNSWSGIEDYFRQLEAELLEEEAEINQGGGDTGKIGGLRRRRRTYSRTLPEHMKPNKQYGQDPEQRRDSNMGPIEMNSPHGWSSTTLVIGMSLILLILTLMNLGLFFKLWAMEDVAHRMYLSTKHRLRERNEARLAPDYMPRQGPEYQSREDAQLLKNVLQDSINLLEQLRSSLLVLHQNFAMANRTADPHGTGSGPTDRTKPGAVRLPIMKKRGKKHLEEEETLCCCEYVNRLGERSHVAACCCDCEDLDDACDRFLKRESQKPESLSHVAAVFTDRIRVPWLWGGARRVELSVIPPLILLPVLLHIAALHFLLGVVSLIALPGLVLWYYYSTHRKKGRTLFFLSLALFSIGYMYFLFLTEVLPRGDFGLIQPAVVTLGVILTLAALFHTKRDPGILRLNLGDVHSTVTYHSPLAERDSAVNGGKHDVTMTVANRAETAKQGEADLQESGRRNWCPVCKVVRPPRAGHCRICGVCVQRLDHHCVWINSCVGLANHRSFLLLLLLFLSTSLYGISLVLRSVCPDQLLLTALLYCPGVYDQYSAALCFTCAWYSSMVSCGLLHLLLVQIINVSFNVTEREARLALREKTARSSYWGLVVDTGVYSRGVRENWAEFMSMGEKLNPPTPLLTDLV</sequence>
<dbReference type="EC" id="2.3.1.225" evidence="5"/>
<feature type="transmembrane region" description="Helical" evidence="5">
    <location>
        <begin position="776"/>
        <end position="800"/>
    </location>
</feature>
<evidence type="ECO:0000256" key="6">
    <source>
        <dbReference type="SAM" id="MobiDB-lite"/>
    </source>
</evidence>
<dbReference type="GO" id="GO:0005789">
    <property type="term" value="C:endoplasmic reticulum membrane"/>
    <property type="evidence" value="ECO:0007669"/>
    <property type="project" value="TreeGrafter"/>
</dbReference>
<feature type="transmembrane region" description="Helical" evidence="5">
    <location>
        <begin position="606"/>
        <end position="624"/>
    </location>
</feature>
<gene>
    <name evidence="8" type="ORF">KUDE01_031089</name>
</gene>
<proteinExistence type="inferred from homology"/>
<dbReference type="GO" id="GO:0005886">
    <property type="term" value="C:plasma membrane"/>
    <property type="evidence" value="ECO:0007669"/>
    <property type="project" value="TreeGrafter"/>
</dbReference>
<dbReference type="PANTHER" id="PTHR23319:SF1">
    <property type="entry name" value="PROTEIN ASTER-C"/>
    <property type="match status" value="1"/>
</dbReference>
<dbReference type="GO" id="GO:0032366">
    <property type="term" value="P:intracellular sterol transport"/>
    <property type="evidence" value="ECO:0007669"/>
    <property type="project" value="TreeGrafter"/>
</dbReference>
<feature type="transmembrane region" description="Helical" evidence="5">
    <location>
        <begin position="577"/>
        <end position="594"/>
    </location>
</feature>
<keyword evidence="9" id="KW-1185">Reference proteome</keyword>
<keyword evidence="2 5" id="KW-0812">Transmembrane</keyword>
<evidence type="ECO:0000313" key="8">
    <source>
        <dbReference type="EMBL" id="KAK1884892.1"/>
    </source>
</evidence>
<feature type="transmembrane region" description="Helical" evidence="5">
    <location>
        <begin position="540"/>
        <end position="565"/>
    </location>
</feature>
<evidence type="ECO:0000256" key="2">
    <source>
        <dbReference type="ARBA" id="ARBA00022692"/>
    </source>
</evidence>
<comment type="caution">
    <text evidence="8">The sequence shown here is derived from an EMBL/GenBank/DDBJ whole genome shotgun (WGS) entry which is preliminary data.</text>
</comment>
<dbReference type="PANTHER" id="PTHR23319">
    <property type="entry name" value="GRAM DOMAIN CONTAINING 1B, ISOFORM E"/>
    <property type="match status" value="1"/>
</dbReference>
<keyword evidence="4 5" id="KW-0472">Membrane</keyword>
<dbReference type="AlphaFoldDB" id="A0AAD9BIY2"/>
<organism evidence="8 9">
    <name type="scientific">Dissostichus eleginoides</name>
    <name type="common">Patagonian toothfish</name>
    <name type="synonym">Dissostichus amissus</name>
    <dbReference type="NCBI Taxonomy" id="100907"/>
    <lineage>
        <taxon>Eukaryota</taxon>
        <taxon>Metazoa</taxon>
        <taxon>Chordata</taxon>
        <taxon>Craniata</taxon>
        <taxon>Vertebrata</taxon>
        <taxon>Euteleostomi</taxon>
        <taxon>Actinopterygii</taxon>
        <taxon>Neopterygii</taxon>
        <taxon>Teleostei</taxon>
        <taxon>Neoteleostei</taxon>
        <taxon>Acanthomorphata</taxon>
        <taxon>Eupercaria</taxon>
        <taxon>Perciformes</taxon>
        <taxon>Notothenioidei</taxon>
        <taxon>Nototheniidae</taxon>
        <taxon>Dissostichus</taxon>
    </lineage>
</organism>
<keyword evidence="5" id="KW-0808">Transferase</keyword>
<dbReference type="Pfam" id="PF01529">
    <property type="entry name" value="DHHC"/>
    <property type="match status" value="1"/>
</dbReference>
<dbReference type="InterPro" id="IPR001594">
    <property type="entry name" value="Palmitoyltrfase_DHHC"/>
</dbReference>
<dbReference type="PROSITE" id="PS50216">
    <property type="entry name" value="DHHC"/>
    <property type="match status" value="1"/>
</dbReference>
<evidence type="ECO:0000256" key="1">
    <source>
        <dbReference type="ARBA" id="ARBA00004141"/>
    </source>
</evidence>
<comment type="catalytic activity">
    <reaction evidence="5">
        <text>L-cysteinyl-[protein] + hexadecanoyl-CoA = S-hexadecanoyl-L-cysteinyl-[protein] + CoA</text>
        <dbReference type="Rhea" id="RHEA:36683"/>
        <dbReference type="Rhea" id="RHEA-COMP:10131"/>
        <dbReference type="Rhea" id="RHEA-COMP:11032"/>
        <dbReference type="ChEBI" id="CHEBI:29950"/>
        <dbReference type="ChEBI" id="CHEBI:57287"/>
        <dbReference type="ChEBI" id="CHEBI:57379"/>
        <dbReference type="ChEBI" id="CHEBI:74151"/>
        <dbReference type="EC" id="2.3.1.225"/>
    </reaction>
</comment>
<protein>
    <recommendedName>
        <fullName evidence="5">Palmitoyltransferase</fullName>
        <ecNumber evidence="5">2.3.1.225</ecNumber>
    </recommendedName>
</protein>
<keyword evidence="3 5" id="KW-1133">Transmembrane helix</keyword>